<comment type="similarity">
    <text evidence="5 6">Belongs to the URM1 family.</text>
</comment>
<dbReference type="UniPathway" id="UPA00988"/>
<dbReference type="GO" id="GO:0005829">
    <property type="term" value="C:cytosol"/>
    <property type="evidence" value="ECO:0007669"/>
    <property type="project" value="UniProtKB-UniRule"/>
</dbReference>
<organism evidence="7 8">
    <name type="scientific">Vitrella brassicaformis (strain CCMP3155)</name>
    <dbReference type="NCBI Taxonomy" id="1169540"/>
    <lineage>
        <taxon>Eukaryota</taxon>
        <taxon>Sar</taxon>
        <taxon>Alveolata</taxon>
        <taxon>Colpodellida</taxon>
        <taxon>Vitrellaceae</taxon>
        <taxon>Vitrella</taxon>
    </lineage>
</organism>
<dbReference type="PIRSF" id="PIRSF037379">
    <property type="entry name" value="Ubiquitin-related_modifier_1"/>
    <property type="match status" value="1"/>
</dbReference>
<dbReference type="GO" id="GO:0002098">
    <property type="term" value="P:tRNA wobble uridine modification"/>
    <property type="evidence" value="ECO:0007669"/>
    <property type="project" value="UniProtKB-UniRule"/>
</dbReference>
<keyword evidence="3 5" id="KW-0819">tRNA processing</keyword>
<dbReference type="InterPro" id="IPR016155">
    <property type="entry name" value="Mopterin_synth/thiamin_S_b"/>
</dbReference>
<dbReference type="GO" id="GO:0032447">
    <property type="term" value="P:protein urmylation"/>
    <property type="evidence" value="ECO:0007669"/>
    <property type="project" value="UniProtKB-UniRule"/>
</dbReference>
<keyword evidence="1 5" id="KW-0963">Cytoplasm</keyword>
<accession>A0A0G4EHZ3</accession>
<dbReference type="HAMAP" id="MF_03048">
    <property type="entry name" value="Urm1"/>
    <property type="match status" value="1"/>
</dbReference>
<keyword evidence="2 5" id="KW-1017">Isopeptide bond</keyword>
<evidence type="ECO:0000313" key="8">
    <source>
        <dbReference type="Proteomes" id="UP000041254"/>
    </source>
</evidence>
<dbReference type="InterPro" id="IPR015221">
    <property type="entry name" value="Urm1"/>
</dbReference>
<sequence length="95" mass="10633">MKVHLEFSGGLELLFGKKKQLTLELDQETIGILPLIQHIRDHLLKERPELFVVGNSVRPGILVLINDCDWELEGGTESIVRDGDKICFISTLHGG</sequence>
<dbReference type="CDD" id="cd01764">
    <property type="entry name" value="Ubl_Urm1"/>
    <property type="match status" value="1"/>
</dbReference>
<evidence type="ECO:0000256" key="3">
    <source>
        <dbReference type="ARBA" id="ARBA00022694"/>
    </source>
</evidence>
<comment type="subcellular location">
    <subcellularLocation>
        <location evidence="5 6">Cytoplasm</location>
    </subcellularLocation>
</comment>
<evidence type="ECO:0000313" key="7">
    <source>
        <dbReference type="EMBL" id="CEL95580.1"/>
    </source>
</evidence>
<keyword evidence="4 5" id="KW-0833">Ubl conjugation pathway</keyword>
<evidence type="ECO:0000256" key="1">
    <source>
        <dbReference type="ARBA" id="ARBA00022490"/>
    </source>
</evidence>
<gene>
    <name evidence="7" type="ORF">Vbra_7426</name>
</gene>
<evidence type="ECO:0000256" key="2">
    <source>
        <dbReference type="ARBA" id="ARBA00022499"/>
    </source>
</evidence>
<dbReference type="FunCoup" id="A0A0G4EHZ3">
    <property type="interactions" value="274"/>
</dbReference>
<feature type="modified residue" description="1-thioglycine" evidence="5">
    <location>
        <position position="95"/>
    </location>
</feature>
<dbReference type="OrthoDB" id="10248987at2759"/>
<comment type="pathway">
    <text evidence="5 6">tRNA modification; 5-methoxycarbonylmethyl-2-thiouridine-tRNA biosynthesis.</text>
</comment>
<dbReference type="Proteomes" id="UP000041254">
    <property type="component" value="Unassembled WGS sequence"/>
</dbReference>
<comment type="function">
    <text evidence="5">Acts as a sulfur carrier required for 2-thiolation of mcm(5)S(2)U at tRNA wobble positions of cytosolic tRNA(Lys), tRNA(Glu) and tRNA(Gln). Serves as sulfur donor in tRNA 2-thiolation reaction by being thiocarboxylated (-COSH) at its C-terminus by the MOCS3/UBA4 homolog. The sulfur is then transferred to tRNA to form 2-thiolation of mcm(5)S(2)U. Also acts as a ubiquitin-like protein (UBL) that is covalently conjugated via an isopeptide bond to lysine residues of target proteins. The thiocarboxylated form serves as substrate for conjugation and oxidative stress specifically induces the formation of UBL-protein conjugates.</text>
</comment>
<dbReference type="EMBL" id="CDMY01000231">
    <property type="protein sequence ID" value="CEL95580.1"/>
    <property type="molecule type" value="Genomic_DNA"/>
</dbReference>
<dbReference type="OMA" id="DYELQPN"/>
<feature type="cross-link" description="Glycyl lysine isopeptide (Gly-Lys) (interchain with K-? in acceptor proteins)" evidence="5">
    <location>
        <position position="95"/>
    </location>
</feature>
<dbReference type="STRING" id="1169540.A0A0G4EHZ3"/>
<comment type="PTM">
    <text evidence="5">C-terminal thiocarboxylation occurs in 2 steps, it is first acyl-adenylated (-COAMP) via the hesA/moeB/thiF part of the MOCS3/UBA4 homolog, then thiocarboxylated (-COSH) via the rhodanese domain of the MOCS3/UBA4 homolog.</text>
</comment>
<dbReference type="InParanoid" id="A0A0G4EHZ3"/>
<dbReference type="GO" id="GO:0034227">
    <property type="term" value="P:tRNA thio-modification"/>
    <property type="evidence" value="ECO:0007669"/>
    <property type="project" value="UniProtKB-UniRule"/>
</dbReference>
<protein>
    <recommendedName>
        <fullName evidence="5">Ubiquitin-related modifier 1 homolog</fullName>
    </recommendedName>
</protein>
<name>A0A0G4EHZ3_VITBC</name>
<keyword evidence="8" id="KW-1185">Reference proteome</keyword>
<dbReference type="InterPro" id="IPR012675">
    <property type="entry name" value="Beta-grasp_dom_sf"/>
</dbReference>
<reference evidence="7 8" key="1">
    <citation type="submission" date="2014-11" db="EMBL/GenBank/DDBJ databases">
        <authorList>
            <person name="Zhu J."/>
            <person name="Qi W."/>
            <person name="Song R."/>
        </authorList>
    </citation>
    <scope>NUCLEOTIDE SEQUENCE [LARGE SCALE GENOMIC DNA]</scope>
</reference>
<proteinExistence type="inferred from homology"/>
<evidence type="ECO:0000256" key="4">
    <source>
        <dbReference type="ARBA" id="ARBA00022786"/>
    </source>
</evidence>
<evidence type="ECO:0000256" key="6">
    <source>
        <dbReference type="RuleBase" id="RU361182"/>
    </source>
</evidence>
<dbReference type="Gene3D" id="3.10.20.30">
    <property type="match status" value="1"/>
</dbReference>
<evidence type="ECO:0000256" key="5">
    <source>
        <dbReference type="HAMAP-Rule" id="MF_03048"/>
    </source>
</evidence>
<dbReference type="PANTHER" id="PTHR14986">
    <property type="entry name" value="RURM1 PROTEIN"/>
    <property type="match status" value="1"/>
</dbReference>
<dbReference type="AlphaFoldDB" id="A0A0G4EHZ3"/>
<dbReference type="VEuPathDB" id="CryptoDB:Vbra_7426"/>
<dbReference type="SUPFAM" id="SSF54285">
    <property type="entry name" value="MoaD/ThiS"/>
    <property type="match status" value="1"/>
</dbReference>
<dbReference type="Pfam" id="PF09138">
    <property type="entry name" value="Urm1"/>
    <property type="match status" value="1"/>
</dbReference>